<reference evidence="7" key="1">
    <citation type="submission" date="2022-01" db="EMBL/GenBank/DDBJ databases">
        <title>Genome sequencing of Zunongwangia sp. M21534 genome.</title>
        <authorList>
            <person name="Chen Y."/>
            <person name="Dong C."/>
            <person name="Shao Z."/>
        </authorList>
    </citation>
    <scope>NUCLEOTIDE SEQUENCE</scope>
    <source>
        <strain evidence="7">MCCC M21534</strain>
    </source>
</reference>
<dbReference type="Proteomes" id="UP001139521">
    <property type="component" value="Unassembled WGS sequence"/>
</dbReference>
<dbReference type="AlphaFoldDB" id="A0A9X2CLL8"/>
<dbReference type="PROSITE" id="PS51900">
    <property type="entry name" value="CB"/>
    <property type="match status" value="1"/>
</dbReference>
<proteinExistence type="predicted"/>
<dbReference type="Pfam" id="PF00589">
    <property type="entry name" value="Phage_integrase"/>
    <property type="match status" value="1"/>
</dbReference>
<dbReference type="InterPro" id="IPR010998">
    <property type="entry name" value="Integrase_recombinase_N"/>
</dbReference>
<dbReference type="Gene3D" id="1.10.150.130">
    <property type="match status" value="1"/>
</dbReference>
<evidence type="ECO:0000256" key="1">
    <source>
        <dbReference type="ARBA" id="ARBA00022908"/>
    </source>
</evidence>
<dbReference type="InterPro" id="IPR013762">
    <property type="entry name" value="Integrase-like_cat_sf"/>
</dbReference>
<dbReference type="GO" id="GO:0015074">
    <property type="term" value="P:DNA integration"/>
    <property type="evidence" value="ECO:0007669"/>
    <property type="project" value="UniProtKB-KW"/>
</dbReference>
<dbReference type="Pfam" id="PF02899">
    <property type="entry name" value="Phage_int_SAM_1"/>
    <property type="match status" value="1"/>
</dbReference>
<evidence type="ECO:0000313" key="8">
    <source>
        <dbReference type="Proteomes" id="UP001139521"/>
    </source>
</evidence>
<dbReference type="Gene3D" id="1.10.443.10">
    <property type="entry name" value="Intergrase catalytic core"/>
    <property type="match status" value="1"/>
</dbReference>
<keyword evidence="2 4" id="KW-0238">DNA-binding</keyword>
<feature type="domain" description="Core-binding (CB)" evidence="6">
    <location>
        <begin position="1"/>
        <end position="78"/>
    </location>
</feature>
<protein>
    <submittedName>
        <fullName evidence="7">Tyrosine-type recombinase/integrase</fullName>
    </submittedName>
</protein>
<keyword evidence="1" id="KW-0229">DNA integration</keyword>
<dbReference type="RefSeq" id="WP_249602859.1">
    <property type="nucleotide sequence ID" value="NZ_JAKHSK010000033.1"/>
</dbReference>
<name>A0A9X2CLL8_9FLAO</name>
<dbReference type="GO" id="GO:0006310">
    <property type="term" value="P:DNA recombination"/>
    <property type="evidence" value="ECO:0007669"/>
    <property type="project" value="UniProtKB-KW"/>
</dbReference>
<evidence type="ECO:0000256" key="4">
    <source>
        <dbReference type="PROSITE-ProRule" id="PRU01248"/>
    </source>
</evidence>
<evidence type="ECO:0000259" key="5">
    <source>
        <dbReference type="PROSITE" id="PS51898"/>
    </source>
</evidence>
<keyword evidence="3" id="KW-0233">DNA recombination</keyword>
<feature type="domain" description="Tyr recombinase" evidence="5">
    <location>
        <begin position="99"/>
        <end position="291"/>
    </location>
</feature>
<dbReference type="InterPro" id="IPR002104">
    <property type="entry name" value="Integrase_catalytic"/>
</dbReference>
<gene>
    <name evidence="7" type="ORF">L1967_17835</name>
</gene>
<comment type="caution">
    <text evidence="7">The sequence shown here is derived from an EMBL/GenBank/DDBJ whole genome shotgun (WGS) entry which is preliminary data.</text>
</comment>
<accession>A0A9X2CLL8</accession>
<dbReference type="GO" id="GO:0003677">
    <property type="term" value="F:DNA binding"/>
    <property type="evidence" value="ECO:0007669"/>
    <property type="project" value="UniProtKB-UniRule"/>
</dbReference>
<organism evidence="7 8">
    <name type="scientific">Zunongwangia pacifica</name>
    <dbReference type="NCBI Taxonomy" id="2911062"/>
    <lineage>
        <taxon>Bacteria</taxon>
        <taxon>Pseudomonadati</taxon>
        <taxon>Bacteroidota</taxon>
        <taxon>Flavobacteriia</taxon>
        <taxon>Flavobacteriales</taxon>
        <taxon>Flavobacteriaceae</taxon>
        <taxon>Zunongwangia</taxon>
    </lineage>
</organism>
<dbReference type="InterPro" id="IPR011010">
    <property type="entry name" value="DNA_brk_join_enz"/>
</dbReference>
<dbReference type="SUPFAM" id="SSF56349">
    <property type="entry name" value="DNA breaking-rejoining enzymes"/>
    <property type="match status" value="1"/>
</dbReference>
<dbReference type="InterPro" id="IPR044068">
    <property type="entry name" value="CB"/>
</dbReference>
<evidence type="ECO:0000256" key="2">
    <source>
        <dbReference type="ARBA" id="ARBA00023125"/>
    </source>
</evidence>
<keyword evidence="8" id="KW-1185">Reference proteome</keyword>
<dbReference type="PROSITE" id="PS51898">
    <property type="entry name" value="TYR_RECOMBINASE"/>
    <property type="match status" value="1"/>
</dbReference>
<evidence type="ECO:0000313" key="7">
    <source>
        <dbReference type="EMBL" id="MCL6220156.1"/>
    </source>
</evidence>
<dbReference type="EMBL" id="JAKHSK010000033">
    <property type="protein sequence ID" value="MCL6220156.1"/>
    <property type="molecule type" value="Genomic_DNA"/>
</dbReference>
<evidence type="ECO:0000259" key="6">
    <source>
        <dbReference type="PROSITE" id="PS51900"/>
    </source>
</evidence>
<dbReference type="InterPro" id="IPR004107">
    <property type="entry name" value="Integrase_SAM-like_N"/>
</dbReference>
<evidence type="ECO:0000256" key="3">
    <source>
        <dbReference type="ARBA" id="ARBA00023172"/>
    </source>
</evidence>
<sequence>MNYEKYLEQNNYSKTTIEHYLKRFKEFTAWSKKYGIKATEIDYKTCLKYVKYLQQKRIQVQTINNHIVTLRNYFDYLIEANKRAENPIEEVSVKGTVKRVMHNLLDADELEDLYYSFETDSFNKYSNYKARLSAKRNKIITGLIVYQGLNTTNLKSLLLEHLQLYKGKIYVPSTRRNNAREMELKPWQVMNLLEYINEIRPEIAKYNQIHSDELLIPQNHFNDLVQRGIVKRLKAINQKAGNINHLRASVIVNWLKQFNMRKVQYLAGHKYISSTESYKQNNLESLHEAVNEFHPLS</sequence>